<name>R9PIN7_AGAAL</name>
<sequence length="97" mass="10891">MRKMDKKRDKDIVAALTEVCEDAKQRCEGFVWISHSVNFQRFPNSLLVSCAYASQSMLSEASKSGEQQELTQQVVAALANKGIVIAKPKQQIRFISE</sequence>
<gene>
    <name evidence="1" type="ORF">AALB_1287</name>
</gene>
<dbReference type="EMBL" id="BARX01000006">
    <property type="protein sequence ID" value="GAD01207.1"/>
    <property type="molecule type" value="Genomic_DNA"/>
</dbReference>
<comment type="caution">
    <text evidence="1">The sequence shown here is derived from an EMBL/GenBank/DDBJ whole genome shotgun (WGS) entry which is preliminary data.</text>
</comment>
<reference evidence="1" key="1">
    <citation type="journal article" date="2013" name="Genome Announc.">
        <title>Draft Genome Sequence of Agarivorans albus Strain MKT 106T, an Agarolytic Marine Bacterium.</title>
        <authorList>
            <person name="Yasuike M."/>
            <person name="Nakamura Y."/>
            <person name="Kai W."/>
            <person name="Fujiwara A."/>
            <person name="Fukui Y."/>
            <person name="Satomi M."/>
            <person name="Sano M."/>
        </authorList>
    </citation>
    <scope>NUCLEOTIDE SEQUENCE [LARGE SCALE GENOMIC DNA]</scope>
</reference>
<proteinExistence type="predicted"/>
<dbReference type="RefSeq" id="WP_016400975.1">
    <property type="nucleotide sequence ID" value="NZ_BARX01000006.1"/>
</dbReference>
<dbReference type="AlphaFoldDB" id="R9PIN7"/>
<evidence type="ECO:0000313" key="1">
    <source>
        <dbReference type="EMBL" id="GAD01207.1"/>
    </source>
</evidence>
<accession>R9PIN7</accession>
<keyword evidence="2" id="KW-1185">Reference proteome</keyword>
<dbReference type="Proteomes" id="UP000014461">
    <property type="component" value="Unassembled WGS sequence"/>
</dbReference>
<protein>
    <recommendedName>
        <fullName evidence="3">Fis family transcriptional regulator</fullName>
    </recommendedName>
</protein>
<evidence type="ECO:0008006" key="3">
    <source>
        <dbReference type="Google" id="ProtNLM"/>
    </source>
</evidence>
<evidence type="ECO:0000313" key="2">
    <source>
        <dbReference type="Proteomes" id="UP000014461"/>
    </source>
</evidence>
<dbReference type="STRING" id="1331007.AALB_1287"/>
<organism evidence="1 2">
    <name type="scientific">Agarivorans albus MKT 106</name>
    <dbReference type="NCBI Taxonomy" id="1331007"/>
    <lineage>
        <taxon>Bacteria</taxon>
        <taxon>Pseudomonadati</taxon>
        <taxon>Pseudomonadota</taxon>
        <taxon>Gammaproteobacteria</taxon>
        <taxon>Alteromonadales</taxon>
        <taxon>Alteromonadaceae</taxon>
        <taxon>Agarivorans</taxon>
    </lineage>
</organism>